<evidence type="ECO:0000313" key="2">
    <source>
        <dbReference type="Proteomes" id="UP000324800"/>
    </source>
</evidence>
<evidence type="ECO:0000313" key="1">
    <source>
        <dbReference type="EMBL" id="KAA6354558.1"/>
    </source>
</evidence>
<sequence>MSDRNLSLDGDSDTW</sequence>
<comment type="caution">
    <text evidence="1">The sequence shown here is derived from an EMBL/GenBank/DDBJ whole genome shotgun (WGS) entry which is preliminary data.</text>
</comment>
<protein>
    <submittedName>
        <fullName evidence="1">Uncharacterized protein</fullName>
    </submittedName>
</protein>
<accession>A0A5J4T8K6</accession>
<gene>
    <name evidence="1" type="ORF">EZS28_049915</name>
</gene>
<name>A0A5J4T8K6_9EUKA</name>
<organism evidence="1 2">
    <name type="scientific">Streblomastix strix</name>
    <dbReference type="NCBI Taxonomy" id="222440"/>
    <lineage>
        <taxon>Eukaryota</taxon>
        <taxon>Metamonada</taxon>
        <taxon>Preaxostyla</taxon>
        <taxon>Oxymonadida</taxon>
        <taxon>Streblomastigidae</taxon>
        <taxon>Streblomastix</taxon>
    </lineage>
</organism>
<proteinExistence type="predicted"/>
<reference evidence="1 2" key="1">
    <citation type="submission" date="2019-03" db="EMBL/GenBank/DDBJ databases">
        <title>Single cell metagenomics reveals metabolic interactions within the superorganism composed of flagellate Streblomastix strix and complex community of Bacteroidetes bacteria on its surface.</title>
        <authorList>
            <person name="Treitli S.C."/>
            <person name="Kolisko M."/>
            <person name="Husnik F."/>
            <person name="Keeling P."/>
            <person name="Hampl V."/>
        </authorList>
    </citation>
    <scope>NUCLEOTIDE SEQUENCE [LARGE SCALE GENOMIC DNA]</scope>
    <source>
        <strain evidence="1">ST1C</strain>
    </source>
</reference>
<feature type="non-terminal residue" evidence="1">
    <location>
        <position position="15"/>
    </location>
</feature>
<dbReference type="Proteomes" id="UP000324800">
    <property type="component" value="Unassembled WGS sequence"/>
</dbReference>
<dbReference type="EMBL" id="SNRW01036118">
    <property type="protein sequence ID" value="KAA6354558.1"/>
    <property type="molecule type" value="Genomic_DNA"/>
</dbReference>